<protein>
    <submittedName>
        <fullName evidence="1">Uncharacterized protein</fullName>
    </submittedName>
</protein>
<accession>A0A6J4JIV3</accession>
<dbReference type="AlphaFoldDB" id="A0A6J4JIV3"/>
<gene>
    <name evidence="1" type="ORF">AVDCRST_MAG56-3624</name>
</gene>
<evidence type="ECO:0000313" key="1">
    <source>
        <dbReference type="EMBL" id="CAA9279485.1"/>
    </source>
</evidence>
<sequence length="63" mass="6949">MPVACGAALLLGVQVGQVPNVFPFAQHLVEKVNEQVLVELRAEETLEAKVGKRIDVFFFAIIR</sequence>
<reference evidence="1" key="1">
    <citation type="submission" date="2020-02" db="EMBL/GenBank/DDBJ databases">
        <authorList>
            <person name="Meier V. D."/>
        </authorList>
    </citation>
    <scope>NUCLEOTIDE SEQUENCE</scope>
    <source>
        <strain evidence="1">AVDCRST_MAG56</strain>
    </source>
</reference>
<organism evidence="1">
    <name type="scientific">uncultured Cytophagales bacterium</name>
    <dbReference type="NCBI Taxonomy" id="158755"/>
    <lineage>
        <taxon>Bacteria</taxon>
        <taxon>Pseudomonadati</taxon>
        <taxon>Bacteroidota</taxon>
        <taxon>Sphingobacteriia</taxon>
        <taxon>Sphingobacteriales</taxon>
        <taxon>environmental samples</taxon>
    </lineage>
</organism>
<proteinExistence type="predicted"/>
<dbReference type="EMBL" id="CADCTQ010000303">
    <property type="protein sequence ID" value="CAA9279485.1"/>
    <property type="molecule type" value="Genomic_DNA"/>
</dbReference>
<name>A0A6J4JIV3_9SPHI</name>